<feature type="signal peptide" evidence="7">
    <location>
        <begin position="1"/>
        <end position="20"/>
    </location>
</feature>
<feature type="coiled-coil region" evidence="6">
    <location>
        <begin position="133"/>
        <end position="167"/>
    </location>
</feature>
<comment type="subcellular location">
    <subcellularLocation>
        <location evidence="1">Cell outer membrane</location>
    </subcellularLocation>
</comment>
<dbReference type="InterPro" id="IPR051906">
    <property type="entry name" value="TolC-like"/>
</dbReference>
<keyword evidence="7" id="KW-0732">Signal</keyword>
<keyword evidence="3" id="KW-0812">Transmembrane</keyword>
<keyword evidence="4" id="KW-0472">Membrane</keyword>
<feature type="chain" id="PRO_5014441451" evidence="7">
    <location>
        <begin position="21"/>
        <end position="333"/>
    </location>
</feature>
<evidence type="ECO:0000313" key="9">
    <source>
        <dbReference type="Proteomes" id="UP000236434"/>
    </source>
</evidence>
<dbReference type="GO" id="GO:1990281">
    <property type="term" value="C:efflux pump complex"/>
    <property type="evidence" value="ECO:0007669"/>
    <property type="project" value="TreeGrafter"/>
</dbReference>
<evidence type="ECO:0000256" key="4">
    <source>
        <dbReference type="ARBA" id="ARBA00023136"/>
    </source>
</evidence>
<dbReference type="Gene3D" id="1.20.1600.10">
    <property type="entry name" value="Outer membrane efflux proteins (OEP)"/>
    <property type="match status" value="2"/>
</dbReference>
<keyword evidence="6" id="KW-0175">Coiled coil</keyword>
<dbReference type="PANTHER" id="PTHR30026:SF20">
    <property type="entry name" value="OUTER MEMBRANE PROTEIN TOLC"/>
    <property type="match status" value="1"/>
</dbReference>
<protein>
    <submittedName>
        <fullName evidence="8">Membrane protein</fullName>
    </submittedName>
</protein>
<dbReference type="RefSeq" id="WP_103066468.1">
    <property type="nucleotide sequence ID" value="NZ_AZRL01000004.1"/>
</dbReference>
<reference evidence="8 9" key="1">
    <citation type="submission" date="2013-12" db="EMBL/GenBank/DDBJ databases">
        <title>Comparative genomics of Petrotoga isolates.</title>
        <authorList>
            <person name="Nesbo C.L."/>
            <person name="Charchuk R."/>
            <person name="Chow K."/>
        </authorList>
    </citation>
    <scope>NUCLEOTIDE SEQUENCE [LARGE SCALE GENOMIC DNA]</scope>
    <source>
        <strain evidence="8 9">DSM 13574</strain>
    </source>
</reference>
<dbReference type="OrthoDB" id="37831at2"/>
<accession>A0A2K1P4K1</accession>
<evidence type="ECO:0000256" key="1">
    <source>
        <dbReference type="ARBA" id="ARBA00004442"/>
    </source>
</evidence>
<dbReference type="AlphaFoldDB" id="A0A2K1P4K1"/>
<evidence type="ECO:0000256" key="7">
    <source>
        <dbReference type="SAM" id="SignalP"/>
    </source>
</evidence>
<gene>
    <name evidence="8" type="ORF">X929_02510</name>
</gene>
<dbReference type="GO" id="GO:0015562">
    <property type="term" value="F:efflux transmembrane transporter activity"/>
    <property type="evidence" value="ECO:0007669"/>
    <property type="project" value="InterPro"/>
</dbReference>
<dbReference type="SUPFAM" id="SSF56954">
    <property type="entry name" value="Outer membrane efflux proteins (OEP)"/>
    <property type="match status" value="1"/>
</dbReference>
<dbReference type="GO" id="GO:0015288">
    <property type="term" value="F:porin activity"/>
    <property type="evidence" value="ECO:0007669"/>
    <property type="project" value="TreeGrafter"/>
</dbReference>
<keyword evidence="2" id="KW-1134">Transmembrane beta strand</keyword>
<dbReference type="Proteomes" id="UP000236434">
    <property type="component" value="Unassembled WGS sequence"/>
</dbReference>
<name>A0A2K1P4K1_9BACT</name>
<evidence type="ECO:0000256" key="5">
    <source>
        <dbReference type="ARBA" id="ARBA00023237"/>
    </source>
</evidence>
<evidence type="ECO:0000313" key="8">
    <source>
        <dbReference type="EMBL" id="PNR97637.1"/>
    </source>
</evidence>
<sequence>MKKVVLIAFTLILVTGMFSANLTEVFDTAKASSTIYKTAQLDLEKTNLDYNKAKIEATNKKLELSGELSYYSGLSSYNTSMKSYYGDIVDRVFNVYVEEINVKTADLQLKNAQITYDNNTELFNNGLISEDILKSSELDVSDAQNNLESAQLNLETAKDDLKELYEGDYNQIEINIPTYEGVFISDEEYLNNNYNLKMAQLKVDISQYDLNNLPANASAYNKRIAEITHQTNILSLQDTQDTLIEAHKTTKNSIETLYKSLKNLEERMNLSQSTYNDTKDRFNKGLVSELELNTADINYLTTQKNYYESVRSYIKAYINYIIDTGRSLEEVGL</sequence>
<dbReference type="PANTHER" id="PTHR30026">
    <property type="entry name" value="OUTER MEMBRANE PROTEIN TOLC"/>
    <property type="match status" value="1"/>
</dbReference>
<dbReference type="EMBL" id="AZRL01000004">
    <property type="protein sequence ID" value="PNR97637.1"/>
    <property type="molecule type" value="Genomic_DNA"/>
</dbReference>
<dbReference type="GO" id="GO:0009279">
    <property type="term" value="C:cell outer membrane"/>
    <property type="evidence" value="ECO:0007669"/>
    <property type="project" value="UniProtKB-SubCell"/>
</dbReference>
<evidence type="ECO:0000256" key="6">
    <source>
        <dbReference type="SAM" id="Coils"/>
    </source>
</evidence>
<organism evidence="8 9">
    <name type="scientific">Petrotoga olearia DSM 13574</name>
    <dbReference type="NCBI Taxonomy" id="1122955"/>
    <lineage>
        <taxon>Bacteria</taxon>
        <taxon>Thermotogati</taxon>
        <taxon>Thermotogota</taxon>
        <taxon>Thermotogae</taxon>
        <taxon>Petrotogales</taxon>
        <taxon>Petrotogaceae</taxon>
        <taxon>Petrotoga</taxon>
    </lineage>
</organism>
<evidence type="ECO:0000256" key="2">
    <source>
        <dbReference type="ARBA" id="ARBA00022452"/>
    </source>
</evidence>
<evidence type="ECO:0000256" key="3">
    <source>
        <dbReference type="ARBA" id="ARBA00022692"/>
    </source>
</evidence>
<feature type="coiled-coil region" evidence="6">
    <location>
        <begin position="247"/>
        <end position="281"/>
    </location>
</feature>
<comment type="caution">
    <text evidence="8">The sequence shown here is derived from an EMBL/GenBank/DDBJ whole genome shotgun (WGS) entry which is preliminary data.</text>
</comment>
<proteinExistence type="predicted"/>
<keyword evidence="5" id="KW-0998">Cell outer membrane</keyword>